<dbReference type="VEuPathDB" id="FungiDB:ASPVEDRAFT_78557"/>
<evidence type="ECO:0000313" key="1">
    <source>
        <dbReference type="EMBL" id="OJI96807.1"/>
    </source>
</evidence>
<proteinExistence type="predicted"/>
<protein>
    <submittedName>
        <fullName evidence="1">Uncharacterized protein</fullName>
    </submittedName>
</protein>
<organism evidence="1 2">
    <name type="scientific">Aspergillus versicolor CBS 583.65</name>
    <dbReference type="NCBI Taxonomy" id="1036611"/>
    <lineage>
        <taxon>Eukaryota</taxon>
        <taxon>Fungi</taxon>
        <taxon>Dikarya</taxon>
        <taxon>Ascomycota</taxon>
        <taxon>Pezizomycotina</taxon>
        <taxon>Eurotiomycetes</taxon>
        <taxon>Eurotiomycetidae</taxon>
        <taxon>Eurotiales</taxon>
        <taxon>Aspergillaceae</taxon>
        <taxon>Aspergillus</taxon>
        <taxon>Aspergillus subgen. Nidulantes</taxon>
    </lineage>
</organism>
<reference evidence="2" key="1">
    <citation type="journal article" date="2017" name="Genome Biol.">
        <title>Comparative genomics reveals high biological diversity and specific adaptations in the industrially and medically important fungal genus Aspergillus.</title>
        <authorList>
            <person name="de Vries R.P."/>
            <person name="Riley R."/>
            <person name="Wiebenga A."/>
            <person name="Aguilar-Osorio G."/>
            <person name="Amillis S."/>
            <person name="Uchima C.A."/>
            <person name="Anderluh G."/>
            <person name="Asadollahi M."/>
            <person name="Askin M."/>
            <person name="Barry K."/>
            <person name="Battaglia E."/>
            <person name="Bayram O."/>
            <person name="Benocci T."/>
            <person name="Braus-Stromeyer S.A."/>
            <person name="Caldana C."/>
            <person name="Canovas D."/>
            <person name="Cerqueira G.C."/>
            <person name="Chen F."/>
            <person name="Chen W."/>
            <person name="Choi C."/>
            <person name="Clum A."/>
            <person name="Dos Santos R.A."/>
            <person name="Damasio A.R."/>
            <person name="Diallinas G."/>
            <person name="Emri T."/>
            <person name="Fekete E."/>
            <person name="Flipphi M."/>
            <person name="Freyberg S."/>
            <person name="Gallo A."/>
            <person name="Gournas C."/>
            <person name="Habgood R."/>
            <person name="Hainaut M."/>
            <person name="Harispe M.L."/>
            <person name="Henrissat B."/>
            <person name="Hilden K.S."/>
            <person name="Hope R."/>
            <person name="Hossain A."/>
            <person name="Karabika E."/>
            <person name="Karaffa L."/>
            <person name="Karanyi Z."/>
            <person name="Krasevec N."/>
            <person name="Kuo A."/>
            <person name="Kusch H."/>
            <person name="LaButti K."/>
            <person name="Lagendijk E.L."/>
            <person name="Lapidus A."/>
            <person name="Levasseur A."/>
            <person name="Lindquist E."/>
            <person name="Lipzen A."/>
            <person name="Logrieco A.F."/>
            <person name="MacCabe A."/>
            <person name="Maekelae M.R."/>
            <person name="Malavazi I."/>
            <person name="Melin P."/>
            <person name="Meyer V."/>
            <person name="Mielnichuk N."/>
            <person name="Miskei M."/>
            <person name="Molnar A.P."/>
            <person name="Mule G."/>
            <person name="Ngan C.Y."/>
            <person name="Orejas M."/>
            <person name="Orosz E."/>
            <person name="Ouedraogo J.P."/>
            <person name="Overkamp K.M."/>
            <person name="Park H.-S."/>
            <person name="Perrone G."/>
            <person name="Piumi F."/>
            <person name="Punt P.J."/>
            <person name="Ram A.F."/>
            <person name="Ramon A."/>
            <person name="Rauscher S."/>
            <person name="Record E."/>
            <person name="Riano-Pachon D.M."/>
            <person name="Robert V."/>
            <person name="Roehrig J."/>
            <person name="Ruller R."/>
            <person name="Salamov A."/>
            <person name="Salih N.S."/>
            <person name="Samson R.A."/>
            <person name="Sandor E."/>
            <person name="Sanguinetti M."/>
            <person name="Schuetze T."/>
            <person name="Sepcic K."/>
            <person name="Shelest E."/>
            <person name="Sherlock G."/>
            <person name="Sophianopoulou V."/>
            <person name="Squina F.M."/>
            <person name="Sun H."/>
            <person name="Susca A."/>
            <person name="Todd R.B."/>
            <person name="Tsang A."/>
            <person name="Unkles S.E."/>
            <person name="van de Wiele N."/>
            <person name="van Rossen-Uffink D."/>
            <person name="Oliveira J.V."/>
            <person name="Vesth T.C."/>
            <person name="Visser J."/>
            <person name="Yu J.-H."/>
            <person name="Zhou M."/>
            <person name="Andersen M.R."/>
            <person name="Archer D.B."/>
            <person name="Baker S.E."/>
            <person name="Benoit I."/>
            <person name="Brakhage A.A."/>
            <person name="Braus G.H."/>
            <person name="Fischer R."/>
            <person name="Frisvad J.C."/>
            <person name="Goldman G.H."/>
            <person name="Houbraken J."/>
            <person name="Oakley B."/>
            <person name="Pocsi I."/>
            <person name="Scazzocchio C."/>
            <person name="Seiboth B."/>
            <person name="vanKuyk P.A."/>
            <person name="Wortman J."/>
            <person name="Dyer P.S."/>
            <person name="Grigoriev I.V."/>
        </authorList>
    </citation>
    <scope>NUCLEOTIDE SEQUENCE [LARGE SCALE GENOMIC DNA]</scope>
    <source>
        <strain evidence="2">CBS 583.65</strain>
    </source>
</reference>
<keyword evidence="2" id="KW-1185">Reference proteome</keyword>
<dbReference type="GeneID" id="63732078"/>
<dbReference type="AlphaFoldDB" id="A0A1L9P5J5"/>
<dbReference type="RefSeq" id="XP_040662570.1">
    <property type="nucleotide sequence ID" value="XM_040816567.1"/>
</dbReference>
<evidence type="ECO:0000313" key="2">
    <source>
        <dbReference type="Proteomes" id="UP000184073"/>
    </source>
</evidence>
<accession>A0A1L9P5J5</accession>
<sequence length="173" mass="19648">MSAQDLIVARSARMQDRQREETALEKVWKLSIVGPRLRIPPTRQILEPMRMLSPRFQEANVRLIGASEEVHGFPLKDADSLSPLGRMVQARTVSMVVDDSNSPNIEVPYYDDASSYSRSRRTAPAVAGVAGANKWILMWSVRVTGSEPWALTIRRMEMQMHARRQIIWSVSEN</sequence>
<dbReference type="Proteomes" id="UP000184073">
    <property type="component" value="Unassembled WGS sequence"/>
</dbReference>
<name>A0A1L9P5J5_ASPVE</name>
<gene>
    <name evidence="1" type="ORF">ASPVEDRAFT_78557</name>
</gene>
<dbReference type="EMBL" id="KV878125">
    <property type="protein sequence ID" value="OJI96807.1"/>
    <property type="molecule type" value="Genomic_DNA"/>
</dbReference>